<feature type="region of interest" description="Disordered" evidence="2">
    <location>
        <begin position="1"/>
        <end position="709"/>
    </location>
</feature>
<proteinExistence type="predicted"/>
<organism evidence="3 4">
    <name type="scientific">Venustampulla echinocandica</name>
    <dbReference type="NCBI Taxonomy" id="2656787"/>
    <lineage>
        <taxon>Eukaryota</taxon>
        <taxon>Fungi</taxon>
        <taxon>Dikarya</taxon>
        <taxon>Ascomycota</taxon>
        <taxon>Pezizomycotina</taxon>
        <taxon>Leotiomycetes</taxon>
        <taxon>Helotiales</taxon>
        <taxon>Pleuroascaceae</taxon>
        <taxon>Venustampulla</taxon>
    </lineage>
</organism>
<feature type="compositionally biased region" description="Low complexity" evidence="2">
    <location>
        <begin position="554"/>
        <end position="579"/>
    </location>
</feature>
<protein>
    <recommendedName>
        <fullName evidence="5">HCP-like protein</fullName>
    </recommendedName>
</protein>
<dbReference type="AlphaFoldDB" id="A0A370TZR8"/>
<evidence type="ECO:0008006" key="5">
    <source>
        <dbReference type="Google" id="ProtNLM"/>
    </source>
</evidence>
<feature type="compositionally biased region" description="Low complexity" evidence="2">
    <location>
        <begin position="39"/>
        <end position="70"/>
    </location>
</feature>
<feature type="compositionally biased region" description="Pro residues" evidence="2">
    <location>
        <begin position="323"/>
        <end position="334"/>
    </location>
</feature>
<dbReference type="SUPFAM" id="SSF81901">
    <property type="entry name" value="HCP-like"/>
    <property type="match status" value="2"/>
</dbReference>
<feature type="compositionally biased region" description="Gly residues" evidence="2">
    <location>
        <begin position="96"/>
        <end position="109"/>
    </location>
</feature>
<comment type="caution">
    <text evidence="3">The sequence shown here is derived from an EMBL/GenBank/DDBJ whole genome shotgun (WGS) entry which is preliminary data.</text>
</comment>
<reference evidence="3 4" key="1">
    <citation type="journal article" date="2018" name="IMA Fungus">
        <title>IMA Genome-F 9: Draft genome sequence of Annulohypoxylon stygium, Aspergillus mulundensis, Berkeleyomyces basicola (syn. Thielaviopsis basicola), Ceratocystis smalleyi, two Cercospora beticola strains, Coleophoma cylindrospora, Fusarium fracticaudum, Phialophora cf. hyalina, and Morchella septimelata.</title>
        <authorList>
            <person name="Wingfield B.D."/>
            <person name="Bills G.F."/>
            <person name="Dong Y."/>
            <person name="Huang W."/>
            <person name="Nel W.J."/>
            <person name="Swalarsk-Parry B.S."/>
            <person name="Vaghefi N."/>
            <person name="Wilken P.M."/>
            <person name="An Z."/>
            <person name="de Beer Z.W."/>
            <person name="De Vos L."/>
            <person name="Chen L."/>
            <person name="Duong T.A."/>
            <person name="Gao Y."/>
            <person name="Hammerbacher A."/>
            <person name="Kikkert J.R."/>
            <person name="Li Y."/>
            <person name="Li H."/>
            <person name="Li K."/>
            <person name="Li Q."/>
            <person name="Liu X."/>
            <person name="Ma X."/>
            <person name="Naidoo K."/>
            <person name="Pethybridge S.J."/>
            <person name="Sun J."/>
            <person name="Steenkamp E.T."/>
            <person name="van der Nest M.A."/>
            <person name="van Wyk S."/>
            <person name="Wingfield M.J."/>
            <person name="Xiong C."/>
            <person name="Yue Q."/>
            <person name="Zhang X."/>
        </authorList>
    </citation>
    <scope>NUCLEOTIDE SEQUENCE [LARGE SCALE GENOMIC DNA]</scope>
    <source>
        <strain evidence="3 4">BP 5553</strain>
    </source>
</reference>
<dbReference type="PANTHER" id="PTHR46430:SF3">
    <property type="entry name" value="ACTIVATOR OF C KINASE PROTEIN 1"/>
    <property type="match status" value="1"/>
</dbReference>
<dbReference type="InterPro" id="IPR011990">
    <property type="entry name" value="TPR-like_helical_dom_sf"/>
</dbReference>
<dbReference type="OrthoDB" id="272077at2759"/>
<keyword evidence="1" id="KW-0677">Repeat</keyword>
<sequence length="1124" mass="120766">MAYDQGYYQPPQRPYNGRAAQPPGPSQAYNQPPPPQQYPPQQYDQYPQDGYGYDDYNNGYAQGYDGGYQDMNGGGRGNGYPPANQSYPPHQEYYGNGRGGGVPGPGRGASRGAPGPRAPPPDTARGGYDGGPQRPADRGRGGFDIGQGRGYPTGGPAGRGGRPGPLERAAGSDPGPKGQPRRPLKTPPMSPDQAAWDNPFPTFPGGQKKTSISEEQKIIEQMANMEVGANPQSRSRTKPDKGNQDRYQNGQRGVPTDDYGRPMDNQRKPAPPNDYGRPSGESQRRGPPDDYGRSSAESQRSMPPRGYPQQGPPQPGYQDPRRGPPGPSYAPPPGNGYAEPGYNDRGAYGPGPTPQAREDFGPPGRSMTMPTENPVPMGRQPPNPIPVGGPAQSAPYNGPIGRGGPPRPSTATGARPPQQRAYQNQPPQHDSYPADGVQPSGQGNSGHRPNESIDDFFDAYYDEAPAGSASRNGRPLSAGSEMPNFDALPSKPVPYRRGNSIDEHIQPPVGPQNNYSQQLKPVKSQPDFRGRAQPQAAVFEMATAPPLPNATPQQGYANGYGPPNPGYQDPPQQGYGQYNEQPPQNGYQPPPRSASAAPRTGPGYGGGLPGGPRPGLAGLPKGPSPQNGGPIRANTMPRPSPQGSDALPSHPPPVRAGLIPNSVANLAANKPPPVRNYNNISPAPQQPIPAQPTPQQAVAPQAGPAPAAPVTAAELEQLRNITKTNPTDQATQLLLARKLVEASETLVQSIPDQRSRNKTREKYVMDAHKLLKKLVQGQNVEAMFFLADCHGRGALGLEADNKEAFTLYQSAAKAGHAAAAYRTAVCCELGNDEGGGTRKDPLKAIQWYKRAAMLGDTPAMYKVGMILLKGLLGQPRNPREAVGWLKRAAERADAENPHALHELGLLFEQPQSAESSILRDEAYSFQLFQQAADLGYKFSQFRLGCAHEYGLFNCPIDARQSIMWYSRAAAQEEHQSELALSGWYLTGSEGVLQQSDTEAYLWARKAAMAGLAKAEYAMGYFTEVGIGSPANLEDAKRWYWRAAGMILLFGSLLCPVSTLGYNASQPLISTYFDVLTQFLAQNFPKARERLEDLKRGGAQGALKSRERISRSKVGKQNEGECSVM</sequence>
<dbReference type="SMART" id="SM00671">
    <property type="entry name" value="SEL1"/>
    <property type="match status" value="7"/>
</dbReference>
<feature type="compositionally biased region" description="Basic and acidic residues" evidence="2">
    <location>
        <begin position="282"/>
        <end position="292"/>
    </location>
</feature>
<dbReference type="Gene3D" id="1.25.40.10">
    <property type="entry name" value="Tetratricopeptide repeat domain"/>
    <property type="match status" value="2"/>
</dbReference>
<dbReference type="Proteomes" id="UP000254866">
    <property type="component" value="Unassembled WGS sequence"/>
</dbReference>
<feature type="compositionally biased region" description="Basic and acidic residues" evidence="2">
    <location>
        <begin position="258"/>
        <end position="267"/>
    </location>
</feature>
<evidence type="ECO:0000256" key="2">
    <source>
        <dbReference type="SAM" id="MobiDB-lite"/>
    </source>
</evidence>
<dbReference type="InterPro" id="IPR051726">
    <property type="entry name" value="Chitin_Synth_Reg"/>
</dbReference>
<keyword evidence="4" id="KW-1185">Reference proteome</keyword>
<feature type="compositionally biased region" description="Gly residues" evidence="2">
    <location>
        <begin position="142"/>
        <end position="163"/>
    </location>
</feature>
<evidence type="ECO:0000256" key="1">
    <source>
        <dbReference type="ARBA" id="ARBA00022737"/>
    </source>
</evidence>
<dbReference type="RefSeq" id="XP_031873680.1">
    <property type="nucleotide sequence ID" value="XM_032009626.1"/>
</dbReference>
<dbReference type="GeneID" id="43593852"/>
<dbReference type="PANTHER" id="PTHR46430">
    <property type="entry name" value="PROTEIN SKT5-RELATED"/>
    <property type="match status" value="1"/>
</dbReference>
<evidence type="ECO:0000313" key="3">
    <source>
        <dbReference type="EMBL" id="RDL41024.1"/>
    </source>
</evidence>
<evidence type="ECO:0000313" key="4">
    <source>
        <dbReference type="Proteomes" id="UP000254866"/>
    </source>
</evidence>
<feature type="compositionally biased region" description="Acidic residues" evidence="2">
    <location>
        <begin position="452"/>
        <end position="461"/>
    </location>
</feature>
<dbReference type="Pfam" id="PF08238">
    <property type="entry name" value="Sel1"/>
    <property type="match status" value="7"/>
</dbReference>
<dbReference type="STRING" id="2656787.A0A370TZR8"/>
<feature type="region of interest" description="Disordered" evidence="2">
    <location>
        <begin position="1097"/>
        <end position="1124"/>
    </location>
</feature>
<dbReference type="EMBL" id="NPIC01000001">
    <property type="protein sequence ID" value="RDL41024.1"/>
    <property type="molecule type" value="Genomic_DNA"/>
</dbReference>
<dbReference type="InterPro" id="IPR006597">
    <property type="entry name" value="Sel1-like"/>
</dbReference>
<feature type="compositionally biased region" description="Low complexity" evidence="2">
    <location>
        <begin position="693"/>
        <end position="709"/>
    </location>
</feature>
<accession>A0A370TZR8</accession>
<gene>
    <name evidence="3" type="ORF">BP5553_01003</name>
</gene>
<name>A0A370TZR8_9HELO</name>